<dbReference type="Proteomes" id="UP000231343">
    <property type="component" value="Unassembled WGS sequence"/>
</dbReference>
<protein>
    <submittedName>
        <fullName evidence="1">Uncharacterized protein</fullName>
    </submittedName>
</protein>
<proteinExistence type="predicted"/>
<accession>A0A2H0XUL7</accession>
<gene>
    <name evidence="1" type="ORF">COT42_07430</name>
</gene>
<sequence>MKESKENKIDEIVFFTKKLPFYKQEEALDYVKWLWLNIGKETGRNIKTVIKNIREIQLRHKAGKDWDSVDTIRKWRDSR</sequence>
<comment type="caution">
    <text evidence="1">The sequence shown here is derived from an EMBL/GenBank/DDBJ whole genome shotgun (WGS) entry which is preliminary data.</text>
</comment>
<name>A0A2H0XUL7_UNCSA</name>
<evidence type="ECO:0000313" key="1">
    <source>
        <dbReference type="EMBL" id="PIS28636.1"/>
    </source>
</evidence>
<dbReference type="EMBL" id="PEYM01000124">
    <property type="protein sequence ID" value="PIS28636.1"/>
    <property type="molecule type" value="Genomic_DNA"/>
</dbReference>
<dbReference type="AlphaFoldDB" id="A0A2H0XUL7"/>
<reference evidence="1 2" key="1">
    <citation type="submission" date="2017-09" db="EMBL/GenBank/DDBJ databases">
        <title>Depth-based differentiation of microbial function through sediment-hosted aquifers and enrichment of novel symbionts in the deep terrestrial subsurface.</title>
        <authorList>
            <person name="Probst A.J."/>
            <person name="Ladd B."/>
            <person name="Jarett J.K."/>
            <person name="Geller-Mcgrath D.E."/>
            <person name="Sieber C.M."/>
            <person name="Emerson J.B."/>
            <person name="Anantharaman K."/>
            <person name="Thomas B.C."/>
            <person name="Malmstrom R."/>
            <person name="Stieglmeier M."/>
            <person name="Klingl A."/>
            <person name="Woyke T."/>
            <person name="Ryan C.M."/>
            <person name="Banfield J.F."/>
        </authorList>
    </citation>
    <scope>NUCLEOTIDE SEQUENCE [LARGE SCALE GENOMIC DNA]</scope>
    <source>
        <strain evidence="1">CG08_land_8_20_14_0_20_45_16</strain>
    </source>
</reference>
<evidence type="ECO:0000313" key="2">
    <source>
        <dbReference type="Proteomes" id="UP000231343"/>
    </source>
</evidence>
<organism evidence="1 2">
    <name type="scientific">Candidatus Saganbacteria bacterium CG08_land_8_20_14_0_20_45_16</name>
    <dbReference type="NCBI Taxonomy" id="2014293"/>
    <lineage>
        <taxon>Bacteria</taxon>
        <taxon>Bacillati</taxon>
        <taxon>Saganbacteria</taxon>
    </lineage>
</organism>